<dbReference type="InterPro" id="IPR050229">
    <property type="entry name" value="GlpE_sulfurtransferase"/>
</dbReference>
<keyword evidence="3" id="KW-0548">Nucleotidyltransferase</keyword>
<dbReference type="RefSeq" id="WP_092274842.1">
    <property type="nucleotide sequence ID" value="NZ_BJOE01000033.1"/>
</dbReference>
<name>A0A1I4BQF2_9BACL</name>
<dbReference type="SUPFAM" id="SSF52821">
    <property type="entry name" value="Rhodanese/Cell cycle control phosphatase"/>
    <property type="match status" value="1"/>
</dbReference>
<accession>A0A1I4BQF2</accession>
<dbReference type="Pfam" id="PF00581">
    <property type="entry name" value="Rhodanese"/>
    <property type="match status" value="1"/>
</dbReference>
<keyword evidence="1" id="KW-0472">Membrane</keyword>
<feature type="domain" description="Rhodanese" evidence="2">
    <location>
        <begin position="43"/>
        <end position="127"/>
    </location>
</feature>
<keyword evidence="1" id="KW-1133">Transmembrane helix</keyword>
<gene>
    <name evidence="3" type="ORF">SAMN05518846_11840</name>
</gene>
<dbReference type="Gene3D" id="3.40.250.10">
    <property type="entry name" value="Rhodanese-like domain"/>
    <property type="match status" value="1"/>
</dbReference>
<protein>
    <submittedName>
        <fullName evidence="3">Adenylyltransferase and sulfurtransferase</fullName>
    </submittedName>
</protein>
<sequence>MVWSTIVLIIAYAFTTWYLISKFRAVKGLENLSAEQFKERVQQKSGVLLIDVREPHEYKSGFIPTAVNIPLSQLNKRVKEISSKNDILLYCRSGMRSKQAARILSKHGFSKMAHLRGGISTWQGAKKKK</sequence>
<dbReference type="AlphaFoldDB" id="A0A1I4BQF2"/>
<proteinExistence type="predicted"/>
<organism evidence="3 4">
    <name type="scientific">Brevibacillus centrosporus</name>
    <dbReference type="NCBI Taxonomy" id="54910"/>
    <lineage>
        <taxon>Bacteria</taxon>
        <taxon>Bacillati</taxon>
        <taxon>Bacillota</taxon>
        <taxon>Bacilli</taxon>
        <taxon>Bacillales</taxon>
        <taxon>Paenibacillaceae</taxon>
        <taxon>Brevibacillus</taxon>
    </lineage>
</organism>
<reference evidence="4" key="1">
    <citation type="submission" date="2016-10" db="EMBL/GenBank/DDBJ databases">
        <authorList>
            <person name="Varghese N."/>
            <person name="Submissions S."/>
        </authorList>
    </citation>
    <scope>NUCLEOTIDE SEQUENCE [LARGE SCALE GENOMIC DNA]</scope>
    <source>
        <strain evidence="4">OK042</strain>
    </source>
</reference>
<dbReference type="EMBL" id="FORT01000018">
    <property type="protein sequence ID" value="SFK70925.1"/>
    <property type="molecule type" value="Genomic_DNA"/>
</dbReference>
<dbReference type="InterPro" id="IPR001763">
    <property type="entry name" value="Rhodanese-like_dom"/>
</dbReference>
<dbReference type="Proteomes" id="UP000198915">
    <property type="component" value="Unassembled WGS sequence"/>
</dbReference>
<dbReference type="GO" id="GO:0016779">
    <property type="term" value="F:nucleotidyltransferase activity"/>
    <property type="evidence" value="ECO:0007669"/>
    <property type="project" value="UniProtKB-KW"/>
</dbReference>
<dbReference type="PROSITE" id="PS50206">
    <property type="entry name" value="RHODANESE_3"/>
    <property type="match status" value="1"/>
</dbReference>
<dbReference type="PANTHER" id="PTHR43031">
    <property type="entry name" value="FAD-DEPENDENT OXIDOREDUCTASE"/>
    <property type="match status" value="1"/>
</dbReference>
<evidence type="ECO:0000313" key="3">
    <source>
        <dbReference type="EMBL" id="SFK70925.1"/>
    </source>
</evidence>
<evidence type="ECO:0000259" key="2">
    <source>
        <dbReference type="PROSITE" id="PS50206"/>
    </source>
</evidence>
<dbReference type="PANTHER" id="PTHR43031:SF1">
    <property type="entry name" value="PYRIDINE NUCLEOTIDE-DISULPHIDE OXIDOREDUCTASE"/>
    <property type="match status" value="1"/>
</dbReference>
<keyword evidence="4" id="KW-1185">Reference proteome</keyword>
<dbReference type="InterPro" id="IPR036873">
    <property type="entry name" value="Rhodanese-like_dom_sf"/>
</dbReference>
<dbReference type="SMART" id="SM00450">
    <property type="entry name" value="RHOD"/>
    <property type="match status" value="1"/>
</dbReference>
<evidence type="ECO:0000313" key="4">
    <source>
        <dbReference type="Proteomes" id="UP000198915"/>
    </source>
</evidence>
<dbReference type="STRING" id="1884381.SAMN05518846_11840"/>
<keyword evidence="3" id="KW-0808">Transferase</keyword>
<evidence type="ECO:0000256" key="1">
    <source>
        <dbReference type="SAM" id="Phobius"/>
    </source>
</evidence>
<dbReference type="CDD" id="cd00158">
    <property type="entry name" value="RHOD"/>
    <property type="match status" value="1"/>
</dbReference>
<keyword evidence="1" id="KW-0812">Transmembrane</keyword>
<feature type="transmembrane region" description="Helical" evidence="1">
    <location>
        <begin position="6"/>
        <end position="23"/>
    </location>
</feature>
<dbReference type="GeneID" id="301128116"/>